<protein>
    <submittedName>
        <fullName evidence="2">Putative secreted protein</fullName>
    </submittedName>
</protein>
<evidence type="ECO:0000256" key="1">
    <source>
        <dbReference type="SAM" id="MobiDB-lite"/>
    </source>
</evidence>
<evidence type="ECO:0000313" key="2">
    <source>
        <dbReference type="EMBL" id="MBW48482.1"/>
    </source>
</evidence>
<sequence length="185" mass="20712">MKKGKTTLPLSFTLSLSASLCKLIFFHVPSLFVPRKSNGELNCHGISYALHRNKIMECVARGKTNSVFPAVPIASRTLVVFSTGSLLLKVFFYTASSFLESIQPLTRTTSHSQPYRDTRPASQSVSLPASQPARSHHFMLSAFKCACAMCIGVDMRHRPGPFLLHLDRRRSLKSRKERKSGHFLF</sequence>
<reference evidence="2" key="1">
    <citation type="submission" date="2018-01" db="EMBL/GenBank/DDBJ databases">
        <title>An insight into the sialome of Amazonian anophelines.</title>
        <authorList>
            <person name="Ribeiro J.M."/>
            <person name="Scarpassa V."/>
            <person name="Calvo E."/>
        </authorList>
    </citation>
    <scope>NUCLEOTIDE SEQUENCE</scope>
    <source>
        <tissue evidence="2">Salivary glands</tissue>
    </source>
</reference>
<proteinExistence type="predicted"/>
<organism evidence="2">
    <name type="scientific">Anopheles triannulatus</name>
    <dbReference type="NCBI Taxonomy" id="58253"/>
    <lineage>
        <taxon>Eukaryota</taxon>
        <taxon>Metazoa</taxon>
        <taxon>Ecdysozoa</taxon>
        <taxon>Arthropoda</taxon>
        <taxon>Hexapoda</taxon>
        <taxon>Insecta</taxon>
        <taxon>Pterygota</taxon>
        <taxon>Neoptera</taxon>
        <taxon>Endopterygota</taxon>
        <taxon>Diptera</taxon>
        <taxon>Nematocera</taxon>
        <taxon>Culicoidea</taxon>
        <taxon>Culicidae</taxon>
        <taxon>Anophelinae</taxon>
        <taxon>Anopheles</taxon>
    </lineage>
</organism>
<name>A0A2M4B653_9DIPT</name>
<dbReference type="EMBL" id="GGFK01015161">
    <property type="protein sequence ID" value="MBW48482.1"/>
    <property type="molecule type" value="Transcribed_RNA"/>
</dbReference>
<accession>A0A2M4B653</accession>
<dbReference type="AlphaFoldDB" id="A0A2M4B653"/>
<feature type="region of interest" description="Disordered" evidence="1">
    <location>
        <begin position="109"/>
        <end position="128"/>
    </location>
</feature>